<name>A0AAD7C9C2_9AGAR</name>
<accession>A0AAD7C9C2</accession>
<evidence type="ECO:0000313" key="2">
    <source>
        <dbReference type="Proteomes" id="UP001221142"/>
    </source>
</evidence>
<keyword evidence="2" id="KW-1185">Reference proteome</keyword>
<reference evidence="1" key="1">
    <citation type="submission" date="2023-03" db="EMBL/GenBank/DDBJ databases">
        <title>Massive genome expansion in bonnet fungi (Mycena s.s.) driven by repeated elements and novel gene families across ecological guilds.</title>
        <authorList>
            <consortium name="Lawrence Berkeley National Laboratory"/>
            <person name="Harder C.B."/>
            <person name="Miyauchi S."/>
            <person name="Viragh M."/>
            <person name="Kuo A."/>
            <person name="Thoen E."/>
            <person name="Andreopoulos B."/>
            <person name="Lu D."/>
            <person name="Skrede I."/>
            <person name="Drula E."/>
            <person name="Henrissat B."/>
            <person name="Morin E."/>
            <person name="Kohler A."/>
            <person name="Barry K."/>
            <person name="LaButti K."/>
            <person name="Morin E."/>
            <person name="Salamov A."/>
            <person name="Lipzen A."/>
            <person name="Mereny Z."/>
            <person name="Hegedus B."/>
            <person name="Baldrian P."/>
            <person name="Stursova M."/>
            <person name="Weitz H."/>
            <person name="Taylor A."/>
            <person name="Grigoriev I.V."/>
            <person name="Nagy L.G."/>
            <person name="Martin F."/>
            <person name="Kauserud H."/>
        </authorList>
    </citation>
    <scope>NUCLEOTIDE SEQUENCE</scope>
    <source>
        <strain evidence="1">9284</strain>
    </source>
</reference>
<proteinExistence type="predicted"/>
<comment type="caution">
    <text evidence="1">The sequence shown here is derived from an EMBL/GenBank/DDBJ whole genome shotgun (WGS) entry which is preliminary data.</text>
</comment>
<organism evidence="1 2">
    <name type="scientific">Roridomyces roridus</name>
    <dbReference type="NCBI Taxonomy" id="1738132"/>
    <lineage>
        <taxon>Eukaryota</taxon>
        <taxon>Fungi</taxon>
        <taxon>Dikarya</taxon>
        <taxon>Basidiomycota</taxon>
        <taxon>Agaricomycotina</taxon>
        <taxon>Agaricomycetes</taxon>
        <taxon>Agaricomycetidae</taxon>
        <taxon>Agaricales</taxon>
        <taxon>Marasmiineae</taxon>
        <taxon>Mycenaceae</taxon>
        <taxon>Roridomyces</taxon>
    </lineage>
</organism>
<evidence type="ECO:0000313" key="1">
    <source>
        <dbReference type="EMBL" id="KAJ7641292.1"/>
    </source>
</evidence>
<evidence type="ECO:0008006" key="3">
    <source>
        <dbReference type="Google" id="ProtNLM"/>
    </source>
</evidence>
<gene>
    <name evidence="1" type="ORF">FB45DRAFT_354580</name>
</gene>
<dbReference type="AlphaFoldDB" id="A0AAD7C9C2"/>
<sequence>MSSPRPGALPLGNDIIDRIMTFCPDFGTLHKVALVSKEFQNVYRNHPKSITRAVAYNIVGPALPAALRVIRYPLTESVDHLSPDVNPVDMATTCPEDHDASTITAEEQRRLLANAAIVQALEDVFSLQYKSRRSVSSVLTGVESERFRRAAYRAMLFCRVFPVEDMDYEAVCDLDADQVARIRECRAAVLGVYETKELLELYSFVRFTRRIFLELSEQGVSGDYYLDAMLATGPGGALMAWEEQSDDFQQESIGYELIEEPVPFLEGYYSRAFATIWERRKTDPLFATKGRQEGPVVHP</sequence>
<protein>
    <recommendedName>
        <fullName evidence="3">F-box domain-containing protein</fullName>
    </recommendedName>
</protein>
<dbReference type="EMBL" id="JARKIF010000004">
    <property type="protein sequence ID" value="KAJ7641292.1"/>
    <property type="molecule type" value="Genomic_DNA"/>
</dbReference>
<dbReference type="Proteomes" id="UP001221142">
    <property type="component" value="Unassembled WGS sequence"/>
</dbReference>